<proteinExistence type="predicted"/>
<evidence type="ECO:0000313" key="2">
    <source>
        <dbReference type="EMBL" id="KAF7270266.1"/>
    </source>
</evidence>
<feature type="compositionally biased region" description="Basic and acidic residues" evidence="1">
    <location>
        <begin position="59"/>
        <end position="71"/>
    </location>
</feature>
<name>A0A834M318_RHYFE</name>
<evidence type="ECO:0000313" key="3">
    <source>
        <dbReference type="Proteomes" id="UP000625711"/>
    </source>
</evidence>
<gene>
    <name evidence="2" type="ORF">GWI33_016733</name>
</gene>
<dbReference type="Proteomes" id="UP000625711">
    <property type="component" value="Unassembled WGS sequence"/>
</dbReference>
<organism evidence="2 3">
    <name type="scientific">Rhynchophorus ferrugineus</name>
    <name type="common">Red palm weevil</name>
    <name type="synonym">Curculio ferrugineus</name>
    <dbReference type="NCBI Taxonomy" id="354439"/>
    <lineage>
        <taxon>Eukaryota</taxon>
        <taxon>Metazoa</taxon>
        <taxon>Ecdysozoa</taxon>
        <taxon>Arthropoda</taxon>
        <taxon>Hexapoda</taxon>
        <taxon>Insecta</taxon>
        <taxon>Pterygota</taxon>
        <taxon>Neoptera</taxon>
        <taxon>Endopterygota</taxon>
        <taxon>Coleoptera</taxon>
        <taxon>Polyphaga</taxon>
        <taxon>Cucujiformia</taxon>
        <taxon>Curculionidae</taxon>
        <taxon>Dryophthorinae</taxon>
        <taxon>Rhynchophorus</taxon>
    </lineage>
</organism>
<reference evidence="2" key="1">
    <citation type="submission" date="2020-08" db="EMBL/GenBank/DDBJ databases">
        <title>Genome sequencing and assembly of the red palm weevil Rhynchophorus ferrugineus.</title>
        <authorList>
            <person name="Dias G.B."/>
            <person name="Bergman C.M."/>
            <person name="Manee M."/>
        </authorList>
    </citation>
    <scope>NUCLEOTIDE SEQUENCE</scope>
    <source>
        <strain evidence="2">AA-2017</strain>
        <tissue evidence="2">Whole larva</tissue>
    </source>
</reference>
<dbReference type="AlphaFoldDB" id="A0A834M318"/>
<protein>
    <submittedName>
        <fullName evidence="2">Uncharacterized protein</fullName>
    </submittedName>
</protein>
<accession>A0A834M318</accession>
<dbReference type="EMBL" id="JAACXV010014117">
    <property type="protein sequence ID" value="KAF7270266.1"/>
    <property type="molecule type" value="Genomic_DNA"/>
</dbReference>
<evidence type="ECO:0000256" key="1">
    <source>
        <dbReference type="SAM" id="MobiDB-lite"/>
    </source>
</evidence>
<comment type="caution">
    <text evidence="2">The sequence shown here is derived from an EMBL/GenBank/DDBJ whole genome shotgun (WGS) entry which is preliminary data.</text>
</comment>
<sequence length="109" mass="11733">MLSALVSPARTVRIIRAVSTLTNTCMHNNPVAQRQIAGRSTPLLPSMEMNTAVANAAASDRKDINKRRGDQYGDPGVSRGRSGSNDRTIICMPRSGGTLHPFRTDTPSL</sequence>
<feature type="region of interest" description="Disordered" evidence="1">
    <location>
        <begin position="55"/>
        <end position="109"/>
    </location>
</feature>
<keyword evidence="3" id="KW-1185">Reference proteome</keyword>